<feature type="domain" description="VTT" evidence="8">
    <location>
        <begin position="188"/>
        <end position="293"/>
    </location>
</feature>
<evidence type="ECO:0000256" key="3">
    <source>
        <dbReference type="ARBA" id="ARBA00022692"/>
    </source>
</evidence>
<feature type="compositionally biased region" description="Basic and acidic residues" evidence="6">
    <location>
        <begin position="51"/>
        <end position="66"/>
    </location>
</feature>
<dbReference type="EnsemblPlants" id="Kaladp0090s0032.1.v1.1">
    <property type="protein sequence ID" value="Kaladp0090s0032.1.v1.1"/>
    <property type="gene ID" value="Kaladp0090s0032.v1.1"/>
</dbReference>
<evidence type="ECO:0000256" key="1">
    <source>
        <dbReference type="ARBA" id="ARBA00004651"/>
    </source>
</evidence>
<dbReference type="PANTHER" id="PTHR30353">
    <property type="entry name" value="INNER MEMBRANE PROTEIN DEDA-RELATED"/>
    <property type="match status" value="1"/>
</dbReference>
<evidence type="ECO:0000256" key="2">
    <source>
        <dbReference type="ARBA" id="ARBA00022475"/>
    </source>
</evidence>
<dbReference type="Proteomes" id="UP000594263">
    <property type="component" value="Unplaced"/>
</dbReference>
<feature type="transmembrane region" description="Helical" evidence="7">
    <location>
        <begin position="274"/>
        <end position="296"/>
    </location>
</feature>
<dbReference type="Gramene" id="Kaladp0090s0032.1.v1.1">
    <property type="protein sequence ID" value="Kaladp0090s0032.1.v1.1"/>
    <property type="gene ID" value="Kaladp0090s0032.v1.1"/>
</dbReference>
<feature type="transmembrane region" description="Helical" evidence="7">
    <location>
        <begin position="186"/>
        <end position="208"/>
    </location>
</feature>
<feature type="region of interest" description="Disordered" evidence="6">
    <location>
        <begin position="43"/>
        <end position="71"/>
    </location>
</feature>
<evidence type="ECO:0000256" key="4">
    <source>
        <dbReference type="ARBA" id="ARBA00022989"/>
    </source>
</evidence>
<keyword evidence="2" id="KW-1003">Cell membrane</keyword>
<evidence type="ECO:0000259" key="8">
    <source>
        <dbReference type="Pfam" id="PF09335"/>
    </source>
</evidence>
<dbReference type="GO" id="GO:0005886">
    <property type="term" value="C:plasma membrane"/>
    <property type="evidence" value="ECO:0007669"/>
    <property type="project" value="UniProtKB-SubCell"/>
</dbReference>
<dbReference type="Pfam" id="PF09335">
    <property type="entry name" value="VTT_dom"/>
    <property type="match status" value="1"/>
</dbReference>
<dbReference type="InterPro" id="IPR032818">
    <property type="entry name" value="DedA-like"/>
</dbReference>
<name>A0A7N0UW89_KALFE</name>
<keyword evidence="10" id="KW-1185">Reference proteome</keyword>
<organism evidence="9 10">
    <name type="scientific">Kalanchoe fedtschenkoi</name>
    <name type="common">Lavender scallops</name>
    <name type="synonym">South American air plant</name>
    <dbReference type="NCBI Taxonomy" id="63787"/>
    <lineage>
        <taxon>Eukaryota</taxon>
        <taxon>Viridiplantae</taxon>
        <taxon>Streptophyta</taxon>
        <taxon>Embryophyta</taxon>
        <taxon>Tracheophyta</taxon>
        <taxon>Spermatophyta</taxon>
        <taxon>Magnoliopsida</taxon>
        <taxon>eudicotyledons</taxon>
        <taxon>Gunneridae</taxon>
        <taxon>Pentapetalae</taxon>
        <taxon>Saxifragales</taxon>
        <taxon>Crassulaceae</taxon>
        <taxon>Kalanchoe</taxon>
    </lineage>
</organism>
<feature type="transmembrane region" description="Helical" evidence="7">
    <location>
        <begin position="302"/>
        <end position="332"/>
    </location>
</feature>
<reference evidence="9" key="1">
    <citation type="submission" date="2021-01" db="UniProtKB">
        <authorList>
            <consortium name="EnsemblPlants"/>
        </authorList>
    </citation>
    <scope>IDENTIFICATION</scope>
</reference>
<dbReference type="PANTHER" id="PTHR30353:SF0">
    <property type="entry name" value="TRANSMEMBRANE PROTEIN"/>
    <property type="match status" value="1"/>
</dbReference>
<sequence>MAVLLQCCIVPHVHFLPPRVSTNSILRSTTFKTSHSRIRLGGGFVGGVSEEGDKPNSDKLNSKDPESDNNPAGSFSVKLAVAMGMAVALTLLSIRINPPSFAVQCSADATSPSAVGFNFQAFGYRVLLPEYAPGWLYFWLLMAAGCGLFVSEEALNIWVGVSLSRLLLMDGTWQSFSASFSRNAPYIVSTILWVYWGVCISDMVPFYLGKLFRQANASDEVYSKLGIGKDKVLKITQVVRKYGNFIGFVERFSIGMRNPTAFVAGALGISAERFFAGVCLGGLITLPIQLVLGFMLRERPMFAIATVATAVGVWTIFPYVLAASAALFLFLLNQIST</sequence>
<keyword evidence="4 7" id="KW-1133">Transmembrane helix</keyword>
<evidence type="ECO:0000256" key="5">
    <source>
        <dbReference type="ARBA" id="ARBA00023136"/>
    </source>
</evidence>
<evidence type="ECO:0000256" key="6">
    <source>
        <dbReference type="SAM" id="MobiDB-lite"/>
    </source>
</evidence>
<proteinExistence type="predicted"/>
<feature type="transmembrane region" description="Helical" evidence="7">
    <location>
        <begin position="135"/>
        <end position="159"/>
    </location>
</feature>
<dbReference type="AlphaFoldDB" id="A0A7N0UW89"/>
<dbReference type="OMA" id="WTIFPYV"/>
<evidence type="ECO:0000313" key="9">
    <source>
        <dbReference type="EnsemblPlants" id="Kaladp0090s0032.1.v1.1"/>
    </source>
</evidence>
<evidence type="ECO:0000313" key="10">
    <source>
        <dbReference type="Proteomes" id="UP000594263"/>
    </source>
</evidence>
<dbReference type="InterPro" id="IPR032816">
    <property type="entry name" value="VTT_dom"/>
</dbReference>
<comment type="subcellular location">
    <subcellularLocation>
        <location evidence="1">Cell membrane</location>
        <topology evidence="1">Multi-pass membrane protein</topology>
    </subcellularLocation>
</comment>
<keyword evidence="5 7" id="KW-0472">Membrane</keyword>
<protein>
    <recommendedName>
        <fullName evidence="8">VTT domain-containing protein</fullName>
    </recommendedName>
</protein>
<keyword evidence="3 7" id="KW-0812">Transmembrane</keyword>
<evidence type="ECO:0000256" key="7">
    <source>
        <dbReference type="SAM" id="Phobius"/>
    </source>
</evidence>
<accession>A0A7N0UW89</accession>